<name>A0A918EVR2_9ACTN</name>
<evidence type="ECO:0000259" key="2">
    <source>
        <dbReference type="Pfam" id="PF21378"/>
    </source>
</evidence>
<evidence type="ECO:0000313" key="3">
    <source>
        <dbReference type="EMBL" id="GGQ79148.1"/>
    </source>
</evidence>
<dbReference type="Pfam" id="PF01408">
    <property type="entry name" value="GFO_IDH_MocA"/>
    <property type="match status" value="1"/>
</dbReference>
<dbReference type="Proteomes" id="UP000620156">
    <property type="component" value="Unassembled WGS sequence"/>
</dbReference>
<dbReference type="InterPro" id="IPR000683">
    <property type="entry name" value="Gfo/Idh/MocA-like_OxRdtase_N"/>
</dbReference>
<dbReference type="InterPro" id="IPR051317">
    <property type="entry name" value="Gfo/Idh/MocA_oxidoreduct"/>
</dbReference>
<organism evidence="3 4">
    <name type="scientific">Streptomyces ruber</name>
    <dbReference type="NCBI Taxonomy" id="83378"/>
    <lineage>
        <taxon>Bacteria</taxon>
        <taxon>Bacillati</taxon>
        <taxon>Actinomycetota</taxon>
        <taxon>Actinomycetes</taxon>
        <taxon>Kitasatosporales</taxon>
        <taxon>Streptomycetaceae</taxon>
        <taxon>Streptomyces</taxon>
    </lineage>
</organism>
<dbReference type="SUPFAM" id="SSF51735">
    <property type="entry name" value="NAD(P)-binding Rossmann-fold domains"/>
    <property type="match status" value="1"/>
</dbReference>
<dbReference type="EMBL" id="BMQK01000016">
    <property type="protein sequence ID" value="GGQ79148.1"/>
    <property type="molecule type" value="Genomic_DNA"/>
</dbReference>
<gene>
    <name evidence="3" type="ORF">GCM10010145_56090</name>
</gene>
<dbReference type="InterPro" id="IPR036291">
    <property type="entry name" value="NAD(P)-bd_dom_sf"/>
</dbReference>
<dbReference type="Gene3D" id="3.40.50.720">
    <property type="entry name" value="NAD(P)-binding Rossmann-like Domain"/>
    <property type="match status" value="1"/>
</dbReference>
<dbReference type="RefSeq" id="WP_189219666.1">
    <property type="nucleotide sequence ID" value="NZ_BMQK01000016.1"/>
</dbReference>
<comment type="caution">
    <text evidence="3">The sequence shown here is derived from an EMBL/GenBank/DDBJ whole genome shotgun (WGS) entry which is preliminary data.</text>
</comment>
<reference evidence="3" key="2">
    <citation type="submission" date="2020-09" db="EMBL/GenBank/DDBJ databases">
        <authorList>
            <person name="Sun Q."/>
            <person name="Ohkuma M."/>
        </authorList>
    </citation>
    <scope>NUCLEOTIDE SEQUENCE</scope>
    <source>
        <strain evidence="3">JCM 3131</strain>
    </source>
</reference>
<dbReference type="PANTHER" id="PTHR43708:SF4">
    <property type="entry name" value="OXIDOREDUCTASE YCEM-RELATED"/>
    <property type="match status" value="1"/>
</dbReference>
<sequence length="308" mass="33367">MKVGCIGLGDIARKAYLPVLGTQPGVELHVQTRTPATLTEVADSLHLPGAQRHADLDALLAQDLDAAFVHAPTTAHPEIVTRLLEAGVPTYVDKPLAYELADSERLVRLAEERGVPLAVGFNRRHAPAYVQCAQHPRELILMQKNRVGLPEAPRTSILDDFIHIVDTLRFLVPGTVDDVTVRARTADGLLHHVVLQLAGDGFTALGVMNRLSGSNEEILEVSGQDTKRQVVNLSEVVDHKGQPTTRRRGDWVPVARQRGIEGAVLAFLDAVREGRALSARDALATHELCERVVRAVLGDPSDPSDPSA</sequence>
<dbReference type="SUPFAM" id="SSF55347">
    <property type="entry name" value="Glyceraldehyde-3-phosphate dehydrogenase-like, C-terminal domain"/>
    <property type="match status" value="1"/>
</dbReference>
<dbReference type="InterPro" id="IPR048477">
    <property type="entry name" value="YceM-like_C"/>
</dbReference>
<accession>A0A918EVR2</accession>
<protein>
    <submittedName>
        <fullName evidence="3">Oxidoreductase</fullName>
    </submittedName>
</protein>
<keyword evidence="4" id="KW-1185">Reference proteome</keyword>
<dbReference type="Gene3D" id="3.30.360.10">
    <property type="entry name" value="Dihydrodipicolinate Reductase, domain 2"/>
    <property type="match status" value="1"/>
</dbReference>
<feature type="domain" description="YceM-like C-terminal" evidence="2">
    <location>
        <begin position="128"/>
        <end position="236"/>
    </location>
</feature>
<feature type="domain" description="Gfo/Idh/MocA-like oxidoreductase N-terminal" evidence="1">
    <location>
        <begin position="1"/>
        <end position="121"/>
    </location>
</feature>
<reference evidence="3" key="1">
    <citation type="journal article" date="2014" name="Int. J. Syst. Evol. Microbiol.">
        <title>Complete genome sequence of Corynebacterium casei LMG S-19264T (=DSM 44701T), isolated from a smear-ripened cheese.</title>
        <authorList>
            <consortium name="US DOE Joint Genome Institute (JGI-PGF)"/>
            <person name="Walter F."/>
            <person name="Albersmeier A."/>
            <person name="Kalinowski J."/>
            <person name="Ruckert C."/>
        </authorList>
    </citation>
    <scope>NUCLEOTIDE SEQUENCE</scope>
    <source>
        <strain evidence="3">JCM 3131</strain>
    </source>
</reference>
<dbReference type="AlphaFoldDB" id="A0A918EVR2"/>
<dbReference type="Pfam" id="PF21378">
    <property type="entry name" value="YceM-like_C"/>
    <property type="match status" value="1"/>
</dbReference>
<proteinExistence type="predicted"/>
<dbReference type="GO" id="GO:0000166">
    <property type="term" value="F:nucleotide binding"/>
    <property type="evidence" value="ECO:0007669"/>
    <property type="project" value="InterPro"/>
</dbReference>
<dbReference type="PANTHER" id="PTHR43708">
    <property type="entry name" value="CONSERVED EXPRESSED OXIDOREDUCTASE (EUROFUNG)"/>
    <property type="match status" value="1"/>
</dbReference>
<evidence type="ECO:0000313" key="4">
    <source>
        <dbReference type="Proteomes" id="UP000620156"/>
    </source>
</evidence>
<evidence type="ECO:0000259" key="1">
    <source>
        <dbReference type="Pfam" id="PF01408"/>
    </source>
</evidence>